<evidence type="ECO:0000256" key="4">
    <source>
        <dbReference type="ARBA" id="ARBA00022475"/>
    </source>
</evidence>
<dbReference type="PROSITE" id="PS52015">
    <property type="entry name" value="TONB_CTD"/>
    <property type="match status" value="1"/>
</dbReference>
<dbReference type="OrthoDB" id="8563545at2"/>
<keyword evidence="5" id="KW-0997">Cell inner membrane</keyword>
<dbReference type="EMBL" id="SDKK01000006">
    <property type="protein sequence ID" value="TYC59931.1"/>
    <property type="molecule type" value="Genomic_DNA"/>
</dbReference>
<evidence type="ECO:0000256" key="6">
    <source>
        <dbReference type="ARBA" id="ARBA00022692"/>
    </source>
</evidence>
<keyword evidence="4" id="KW-1003">Cell membrane</keyword>
<evidence type="ECO:0000313" key="12">
    <source>
        <dbReference type="Proteomes" id="UP000389128"/>
    </source>
</evidence>
<feature type="domain" description="TonB C-terminal" evidence="10">
    <location>
        <begin position="168"/>
        <end position="262"/>
    </location>
</feature>
<evidence type="ECO:0000256" key="1">
    <source>
        <dbReference type="ARBA" id="ARBA00004383"/>
    </source>
</evidence>
<reference evidence="11 12" key="1">
    <citation type="submission" date="2019-01" db="EMBL/GenBank/DDBJ databases">
        <title>Zoogloea oleivorans genome sequencing and assembly.</title>
        <authorList>
            <person name="Tancsics A."/>
            <person name="Farkas M."/>
            <person name="Kriszt B."/>
            <person name="Maroti G."/>
            <person name="Horvath B."/>
        </authorList>
    </citation>
    <scope>NUCLEOTIDE SEQUENCE [LARGE SCALE GENOMIC DNA]</scope>
    <source>
        <strain evidence="11 12">Buc</strain>
    </source>
</reference>
<dbReference type="RefSeq" id="WP_148578488.1">
    <property type="nucleotide sequence ID" value="NZ_JAVEUW010000110.1"/>
</dbReference>
<keyword evidence="12" id="KW-1185">Reference proteome</keyword>
<dbReference type="GO" id="GO:0015031">
    <property type="term" value="P:protein transport"/>
    <property type="evidence" value="ECO:0007669"/>
    <property type="project" value="UniProtKB-KW"/>
</dbReference>
<dbReference type="GO" id="GO:0005886">
    <property type="term" value="C:plasma membrane"/>
    <property type="evidence" value="ECO:0007669"/>
    <property type="project" value="UniProtKB-SubCell"/>
</dbReference>
<evidence type="ECO:0000256" key="3">
    <source>
        <dbReference type="ARBA" id="ARBA00022448"/>
    </source>
</evidence>
<evidence type="ECO:0000256" key="5">
    <source>
        <dbReference type="ARBA" id="ARBA00022519"/>
    </source>
</evidence>
<proteinExistence type="inferred from homology"/>
<dbReference type="InterPro" id="IPR051045">
    <property type="entry name" value="TonB-dependent_transducer"/>
</dbReference>
<comment type="similarity">
    <text evidence="2">Belongs to the TonB family.</text>
</comment>
<dbReference type="NCBIfam" id="TIGR01352">
    <property type="entry name" value="tonB_Cterm"/>
    <property type="match status" value="1"/>
</dbReference>
<dbReference type="GO" id="GO:0055085">
    <property type="term" value="P:transmembrane transport"/>
    <property type="evidence" value="ECO:0007669"/>
    <property type="project" value="InterPro"/>
</dbReference>
<keyword evidence="9" id="KW-0472">Membrane</keyword>
<dbReference type="SUPFAM" id="SSF74653">
    <property type="entry name" value="TolA/TonB C-terminal domain"/>
    <property type="match status" value="1"/>
</dbReference>
<comment type="subcellular location">
    <subcellularLocation>
        <location evidence="1">Cell inner membrane</location>
        <topology evidence="1">Single-pass membrane protein</topology>
        <orientation evidence="1">Periplasmic side</orientation>
    </subcellularLocation>
</comment>
<dbReference type="Proteomes" id="UP000389128">
    <property type="component" value="Unassembled WGS sequence"/>
</dbReference>
<keyword evidence="7" id="KW-0653">Protein transport</keyword>
<keyword evidence="3" id="KW-0813">Transport</keyword>
<protein>
    <submittedName>
        <fullName evidence="11">Energy transducer TonB</fullName>
    </submittedName>
</protein>
<evidence type="ECO:0000256" key="2">
    <source>
        <dbReference type="ARBA" id="ARBA00006555"/>
    </source>
</evidence>
<accession>A0A6C2D1P9</accession>
<comment type="caution">
    <text evidence="11">The sequence shown here is derived from an EMBL/GenBank/DDBJ whole genome shotgun (WGS) entry which is preliminary data.</text>
</comment>
<evidence type="ECO:0000256" key="7">
    <source>
        <dbReference type="ARBA" id="ARBA00022927"/>
    </source>
</evidence>
<evidence type="ECO:0000256" key="8">
    <source>
        <dbReference type="ARBA" id="ARBA00022989"/>
    </source>
</evidence>
<evidence type="ECO:0000256" key="9">
    <source>
        <dbReference type="ARBA" id="ARBA00023136"/>
    </source>
</evidence>
<keyword evidence="8" id="KW-1133">Transmembrane helix</keyword>
<dbReference type="PANTHER" id="PTHR33446">
    <property type="entry name" value="PROTEIN TONB-RELATED"/>
    <property type="match status" value="1"/>
</dbReference>
<dbReference type="AlphaFoldDB" id="A0A6C2D1P9"/>
<gene>
    <name evidence="11" type="ORF">ETQ85_07840</name>
</gene>
<dbReference type="InterPro" id="IPR037682">
    <property type="entry name" value="TonB_C"/>
</dbReference>
<keyword evidence="6" id="KW-0812">Transmembrane</keyword>
<dbReference type="Gene3D" id="3.30.1150.10">
    <property type="match status" value="1"/>
</dbReference>
<sequence length="262" mass="27746">MNAMLLPLPGRPEALPRPLKLAIGASVGLHVLALLWQHGALPDNREEILKPLQVVLHTATPLPAASPPPVAVEASPVQPPAPARRIVTEAPRPAPILTRPAAPAAPVIRAEPIPPAPTAAIAKVAPPPVEAVPVTPTAAPVTAIVRAEPTPAAPAHTDEPLDPALLERYGRSLSSALARQQQYPRIAAMRGWEGEVQLRITIARKGNIVATQVVHSSGFEVLDQNAVQLVTNAGPLPRPPETLQNREIQIIVPVHYKLEKPT</sequence>
<dbReference type="Pfam" id="PF03544">
    <property type="entry name" value="TonB_C"/>
    <property type="match status" value="1"/>
</dbReference>
<dbReference type="InterPro" id="IPR006260">
    <property type="entry name" value="TonB/TolA_C"/>
</dbReference>
<evidence type="ECO:0000259" key="10">
    <source>
        <dbReference type="PROSITE" id="PS52015"/>
    </source>
</evidence>
<name>A0A6C2D1P9_9RHOO</name>
<organism evidence="11 12">
    <name type="scientific">Zoogloea oleivorans</name>
    <dbReference type="NCBI Taxonomy" id="1552750"/>
    <lineage>
        <taxon>Bacteria</taxon>
        <taxon>Pseudomonadati</taxon>
        <taxon>Pseudomonadota</taxon>
        <taxon>Betaproteobacteria</taxon>
        <taxon>Rhodocyclales</taxon>
        <taxon>Zoogloeaceae</taxon>
        <taxon>Zoogloea</taxon>
    </lineage>
</organism>
<evidence type="ECO:0000313" key="11">
    <source>
        <dbReference type="EMBL" id="TYC59931.1"/>
    </source>
</evidence>